<dbReference type="Proteomes" id="UP000247702">
    <property type="component" value="Unassembled WGS sequence"/>
</dbReference>
<comment type="caution">
    <text evidence="1">The sequence shown here is derived from an EMBL/GenBank/DDBJ whole genome shotgun (WGS) entry which is preliminary data.</text>
</comment>
<gene>
    <name evidence="2" type="ORF">RCL2_000979900</name>
    <name evidence="1" type="ORF">RclHR1_02600011</name>
</gene>
<dbReference type="EMBL" id="BLAL01000061">
    <property type="protein sequence ID" value="GES82603.1"/>
    <property type="molecule type" value="Genomic_DNA"/>
</dbReference>
<evidence type="ECO:0000313" key="1">
    <source>
        <dbReference type="EMBL" id="GBB95742.1"/>
    </source>
</evidence>
<accession>A0A2Z6R4H0</accession>
<proteinExistence type="predicted"/>
<sequence length="195" mass="22353">MDELLAGLLKKGKNKQLLITEYEEWLNNIGRMRGENLQHLIPTNNFGYRQNIENTINLELNNRISIANMEVDKVHTGKFLLCQVISRCVKMSPLFTLVEDPDGDVERIALYNWVERSFIPVKDREKVLSIDEASKFLPIGTKLVIKNPYYQIASSFNVIINPDGPGFSTDFDTIIRSDDPDDVIVINQNNEQLKI</sequence>
<evidence type="ECO:0000313" key="3">
    <source>
        <dbReference type="Proteomes" id="UP000247702"/>
    </source>
</evidence>
<dbReference type="EMBL" id="BEXD01001780">
    <property type="protein sequence ID" value="GBB95742.1"/>
    <property type="molecule type" value="Genomic_DNA"/>
</dbReference>
<dbReference type="Proteomes" id="UP000615446">
    <property type="component" value="Unassembled WGS sequence"/>
</dbReference>
<dbReference type="OrthoDB" id="265717at2759"/>
<reference evidence="1 3" key="1">
    <citation type="submission" date="2017-11" db="EMBL/GenBank/DDBJ databases">
        <title>The genome of Rhizophagus clarus HR1 reveals common genetic basis of auxotrophy among arbuscular mycorrhizal fungi.</title>
        <authorList>
            <person name="Kobayashi Y."/>
        </authorList>
    </citation>
    <scope>NUCLEOTIDE SEQUENCE [LARGE SCALE GENOMIC DNA]</scope>
    <source>
        <strain evidence="1 3">HR1</strain>
    </source>
</reference>
<reference evidence="2" key="2">
    <citation type="submission" date="2019-10" db="EMBL/GenBank/DDBJ databases">
        <title>Conservation and host-specific expression of non-tandemly repeated heterogenous ribosome RNA gene in arbuscular mycorrhizal fungi.</title>
        <authorList>
            <person name="Maeda T."/>
            <person name="Kobayashi Y."/>
            <person name="Nakagawa T."/>
            <person name="Ezawa T."/>
            <person name="Yamaguchi K."/>
            <person name="Bino T."/>
            <person name="Nishimoto Y."/>
            <person name="Shigenobu S."/>
            <person name="Kawaguchi M."/>
        </authorList>
    </citation>
    <scope>NUCLEOTIDE SEQUENCE</scope>
    <source>
        <strain evidence="2">HR1</strain>
    </source>
</reference>
<organism evidence="1 3">
    <name type="scientific">Rhizophagus clarus</name>
    <dbReference type="NCBI Taxonomy" id="94130"/>
    <lineage>
        <taxon>Eukaryota</taxon>
        <taxon>Fungi</taxon>
        <taxon>Fungi incertae sedis</taxon>
        <taxon>Mucoromycota</taxon>
        <taxon>Glomeromycotina</taxon>
        <taxon>Glomeromycetes</taxon>
        <taxon>Glomerales</taxon>
        <taxon>Glomeraceae</taxon>
        <taxon>Rhizophagus</taxon>
    </lineage>
</organism>
<dbReference type="AlphaFoldDB" id="A0A2Z6R4H0"/>
<dbReference type="STRING" id="94130.A0A2Z6R4H0"/>
<name>A0A2Z6R4H0_9GLOM</name>
<evidence type="ECO:0000313" key="2">
    <source>
        <dbReference type="EMBL" id="GES82603.1"/>
    </source>
</evidence>
<protein>
    <submittedName>
        <fullName evidence="1">Uncharacterized protein</fullName>
    </submittedName>
</protein>
<keyword evidence="3" id="KW-1185">Reference proteome</keyword>